<gene>
    <name evidence="1" type="ORF">L202_07380</name>
</gene>
<evidence type="ECO:0000313" key="1">
    <source>
        <dbReference type="EMBL" id="ODN73858.1"/>
    </source>
</evidence>
<proteinExistence type="predicted"/>
<dbReference type="PROSITE" id="PS51257">
    <property type="entry name" value="PROKAR_LIPOPROTEIN"/>
    <property type="match status" value="1"/>
</dbReference>
<comment type="caution">
    <text evidence="1">The sequence shown here is derived from an EMBL/GenBank/DDBJ whole genome shotgun (WGS) entry which is preliminary data.</text>
</comment>
<name>A0A1E3HBY4_9TREE</name>
<dbReference type="Proteomes" id="UP000094065">
    <property type="component" value="Unassembled WGS sequence"/>
</dbReference>
<dbReference type="GeneID" id="30158689"/>
<dbReference type="AlphaFoldDB" id="A0A1E3HBY4"/>
<accession>A0A1E3HBY4</accession>
<reference evidence="1 2" key="1">
    <citation type="submission" date="2016-06" db="EMBL/GenBank/DDBJ databases">
        <title>Evolution of pathogenesis and genome organization in the Tremellales.</title>
        <authorList>
            <person name="Cuomo C."/>
            <person name="Litvintseva A."/>
            <person name="Heitman J."/>
            <person name="Chen Y."/>
            <person name="Sun S."/>
            <person name="Springer D."/>
            <person name="Dromer F."/>
            <person name="Young S."/>
            <person name="Zeng Q."/>
            <person name="Chapman S."/>
            <person name="Gujja S."/>
            <person name="Saif S."/>
            <person name="Birren B."/>
        </authorList>
    </citation>
    <scope>NUCLEOTIDE SEQUENCE [LARGE SCALE GENOMIC DNA]</scope>
    <source>
        <strain evidence="1 2">CBS 6039</strain>
    </source>
</reference>
<organism evidence="1 2">
    <name type="scientific">Cryptococcus amylolentus CBS 6039</name>
    <dbReference type="NCBI Taxonomy" id="1295533"/>
    <lineage>
        <taxon>Eukaryota</taxon>
        <taxon>Fungi</taxon>
        <taxon>Dikarya</taxon>
        <taxon>Basidiomycota</taxon>
        <taxon>Agaricomycotina</taxon>
        <taxon>Tremellomycetes</taxon>
        <taxon>Tremellales</taxon>
        <taxon>Cryptococcaceae</taxon>
        <taxon>Cryptococcus</taxon>
    </lineage>
</organism>
<sequence>MRRNLLSSTFRAYSVSSSLRYVQNGNALSSCSEPIPSFPITLLDQQAKPPLSLKRFFHHGRHPLHNVSISGLSPSHLHNIRHPHRRKFTLQTQTWCHVPRQSGHVLSDDDGTCLGGMSLQDLILSSLFPKRIEFFAGEFSGSVRRRIMKVARDDGGRALDSRGHSNGCFGHVCITSLEAAWCRGPFPRSRDITDILRASSRGLDLVALCA</sequence>
<evidence type="ECO:0000313" key="2">
    <source>
        <dbReference type="Proteomes" id="UP000094065"/>
    </source>
</evidence>
<protein>
    <submittedName>
        <fullName evidence="1">Uncharacterized protein</fullName>
    </submittedName>
</protein>
<dbReference type="RefSeq" id="XP_018989720.1">
    <property type="nucleotide sequence ID" value="XM_019142077.1"/>
</dbReference>
<keyword evidence="2" id="KW-1185">Reference proteome</keyword>
<dbReference type="EMBL" id="AWGJ01000012">
    <property type="protein sequence ID" value="ODN73858.1"/>
    <property type="molecule type" value="Genomic_DNA"/>
</dbReference>